<feature type="region of interest" description="Disordered" evidence="1">
    <location>
        <begin position="1"/>
        <end position="30"/>
    </location>
</feature>
<name>A0ABY8UBW6_TETOB</name>
<evidence type="ECO:0000313" key="2">
    <source>
        <dbReference type="EMBL" id="WIA17867.1"/>
    </source>
</evidence>
<keyword evidence="3" id="KW-1185">Reference proteome</keyword>
<reference evidence="2 3" key="1">
    <citation type="submission" date="2023-05" db="EMBL/GenBank/DDBJ databases">
        <title>A 100% complete, gapless, phased diploid assembly of the Scenedesmus obliquus UTEX 3031 genome.</title>
        <authorList>
            <person name="Biondi T.C."/>
            <person name="Hanschen E.R."/>
            <person name="Kwon T."/>
            <person name="Eng W."/>
            <person name="Kruse C.P.S."/>
            <person name="Koehler S.I."/>
            <person name="Kunde Y."/>
            <person name="Gleasner C.D."/>
            <person name="You Mak K.T."/>
            <person name="Polle J."/>
            <person name="Hovde B.T."/>
            <person name="Starkenburg S.R."/>
        </authorList>
    </citation>
    <scope>NUCLEOTIDE SEQUENCE [LARGE SCALE GENOMIC DNA]</scope>
    <source>
        <strain evidence="2 3">DOE0152z</strain>
    </source>
</reference>
<sequence>MLYSGRPSWPRTGNPLANLPANKQHPPANQQAIACKDSCRTAQLAPRWSWLVSCLAQQLQESSQQQRTWPKSSSSSSSSSSCK</sequence>
<dbReference type="Proteomes" id="UP001244341">
    <property type="component" value="Chromosome 9b"/>
</dbReference>
<proteinExistence type="predicted"/>
<dbReference type="EMBL" id="CP126216">
    <property type="protein sequence ID" value="WIA17867.1"/>
    <property type="molecule type" value="Genomic_DNA"/>
</dbReference>
<organism evidence="2 3">
    <name type="scientific">Tetradesmus obliquus</name>
    <name type="common">Green alga</name>
    <name type="synonym">Acutodesmus obliquus</name>
    <dbReference type="NCBI Taxonomy" id="3088"/>
    <lineage>
        <taxon>Eukaryota</taxon>
        <taxon>Viridiplantae</taxon>
        <taxon>Chlorophyta</taxon>
        <taxon>core chlorophytes</taxon>
        <taxon>Chlorophyceae</taxon>
        <taxon>CS clade</taxon>
        <taxon>Sphaeropleales</taxon>
        <taxon>Scenedesmaceae</taxon>
        <taxon>Tetradesmus</taxon>
    </lineage>
</organism>
<accession>A0ABY8UBW6</accession>
<evidence type="ECO:0000313" key="3">
    <source>
        <dbReference type="Proteomes" id="UP001244341"/>
    </source>
</evidence>
<evidence type="ECO:0000256" key="1">
    <source>
        <dbReference type="SAM" id="MobiDB-lite"/>
    </source>
</evidence>
<gene>
    <name evidence="2" type="ORF">OEZ85_009367</name>
</gene>
<protein>
    <submittedName>
        <fullName evidence="2">Uncharacterized protein</fullName>
    </submittedName>
</protein>
<feature type="region of interest" description="Disordered" evidence="1">
    <location>
        <begin position="61"/>
        <end position="83"/>
    </location>
</feature>